<gene>
    <name evidence="2" type="ORF">RMAR1173_LOCUS17103</name>
</gene>
<sequence>MKRVSVGRAGFTPKKGILFHGSDPPDRVQHAEQMPSNGSLEGDLDDLAFQIFTNVAEAQRDAAGAALAAEQTAAALQQEHEEKPPQFEMAGPSSERPSTSRRIPNPSPDRFHDYVIPSPTKEPAPGTSVVWQVDAAVSEQGKSRQQSTGEFGRWLLSTAFSCTAVEC</sequence>
<evidence type="ECO:0000256" key="1">
    <source>
        <dbReference type="SAM" id="MobiDB-lite"/>
    </source>
</evidence>
<dbReference type="AlphaFoldDB" id="A0A7S2SPW6"/>
<evidence type="ECO:0000313" key="2">
    <source>
        <dbReference type="EMBL" id="CAD9705573.1"/>
    </source>
</evidence>
<dbReference type="EMBL" id="HBHJ01025917">
    <property type="protein sequence ID" value="CAD9705573.1"/>
    <property type="molecule type" value="Transcribed_RNA"/>
</dbReference>
<feature type="region of interest" description="Disordered" evidence="1">
    <location>
        <begin position="1"/>
        <end position="40"/>
    </location>
</feature>
<name>A0A7S2SPW6_9STRA</name>
<feature type="compositionally biased region" description="Low complexity" evidence="1">
    <location>
        <begin position="63"/>
        <end position="77"/>
    </location>
</feature>
<reference evidence="2" key="1">
    <citation type="submission" date="2021-01" db="EMBL/GenBank/DDBJ databases">
        <authorList>
            <person name="Corre E."/>
            <person name="Pelletier E."/>
            <person name="Niang G."/>
            <person name="Scheremetjew M."/>
            <person name="Finn R."/>
            <person name="Kale V."/>
            <person name="Holt S."/>
            <person name="Cochrane G."/>
            <person name="Meng A."/>
            <person name="Brown T."/>
            <person name="Cohen L."/>
        </authorList>
    </citation>
    <scope>NUCLEOTIDE SEQUENCE</scope>
    <source>
        <strain evidence="2">CCMP1243</strain>
    </source>
</reference>
<accession>A0A7S2SPW6</accession>
<protein>
    <submittedName>
        <fullName evidence="2">Uncharacterized protein</fullName>
    </submittedName>
</protein>
<proteinExistence type="predicted"/>
<feature type="region of interest" description="Disordered" evidence="1">
    <location>
        <begin position="63"/>
        <end position="111"/>
    </location>
</feature>
<organism evidence="2">
    <name type="scientific">Rhizochromulina marina</name>
    <dbReference type="NCBI Taxonomy" id="1034831"/>
    <lineage>
        <taxon>Eukaryota</taxon>
        <taxon>Sar</taxon>
        <taxon>Stramenopiles</taxon>
        <taxon>Ochrophyta</taxon>
        <taxon>Dictyochophyceae</taxon>
        <taxon>Rhizochromulinales</taxon>
        <taxon>Rhizochromulina</taxon>
    </lineage>
</organism>